<gene>
    <name evidence="1" type="ORF">HMPREF0813_01626</name>
</gene>
<dbReference type="EMBL" id="AECT01000040">
    <property type="protein sequence ID" value="EFU21787.1"/>
    <property type="molecule type" value="Genomic_DNA"/>
</dbReference>
<dbReference type="Proteomes" id="UP000002973">
    <property type="component" value="Unassembled WGS sequence"/>
</dbReference>
<name>E6J2Y3_STRAP</name>
<protein>
    <submittedName>
        <fullName evidence="1">Uncharacterized protein</fullName>
    </submittedName>
</protein>
<accession>E6J2Y3</accession>
<organism evidence="1 2">
    <name type="scientific">Streptococcus anginosus F0211</name>
    <dbReference type="NCBI Taxonomy" id="706437"/>
    <lineage>
        <taxon>Bacteria</taxon>
        <taxon>Bacillati</taxon>
        <taxon>Bacillota</taxon>
        <taxon>Bacilli</taxon>
        <taxon>Lactobacillales</taxon>
        <taxon>Streptococcaceae</taxon>
        <taxon>Streptococcus</taxon>
        <taxon>Streptococcus anginosus group</taxon>
    </lineage>
</organism>
<dbReference type="AlphaFoldDB" id="E6J2Y3"/>
<sequence length="44" mass="5124">MVILYLSNEDLLTLFDRNPKLFHNNLPNKVTQLVAFLCRVYGIS</sequence>
<proteinExistence type="predicted"/>
<comment type="caution">
    <text evidence="1">The sequence shown here is derived from an EMBL/GenBank/DDBJ whole genome shotgun (WGS) entry which is preliminary data.</text>
</comment>
<evidence type="ECO:0000313" key="1">
    <source>
        <dbReference type="EMBL" id="EFU21787.1"/>
    </source>
</evidence>
<reference evidence="1 2" key="1">
    <citation type="submission" date="2010-11" db="EMBL/GenBank/DDBJ databases">
        <authorList>
            <person name="Weinstock G."/>
            <person name="Sodergren E."/>
            <person name="Clifton S."/>
            <person name="Fulton L."/>
            <person name="Fulton B."/>
            <person name="Courtney L."/>
            <person name="Fronick C."/>
            <person name="Harrison M."/>
            <person name="Strong C."/>
            <person name="Farmer C."/>
            <person name="Delahaunty K."/>
            <person name="Markovic C."/>
            <person name="Hall O."/>
            <person name="Minx P."/>
            <person name="Tomlinson C."/>
            <person name="Mitreva M."/>
            <person name="Hou S."/>
            <person name="Chen J."/>
            <person name="Wollam A."/>
            <person name="Pepin K.H."/>
            <person name="Johnson M."/>
            <person name="Bhonagiri V."/>
            <person name="Zhang X."/>
            <person name="Suruliraj S."/>
            <person name="Warren W."/>
            <person name="Chinwalla A."/>
            <person name="Mardis E.R."/>
            <person name="Wilson R.K."/>
        </authorList>
    </citation>
    <scope>NUCLEOTIDE SEQUENCE [LARGE SCALE GENOMIC DNA]</scope>
    <source>
        <strain evidence="1 2">F0211</strain>
    </source>
</reference>
<evidence type="ECO:0000313" key="2">
    <source>
        <dbReference type="Proteomes" id="UP000002973"/>
    </source>
</evidence>